<dbReference type="PANTHER" id="PTHR34699:SF2">
    <property type="entry name" value="NON-CANONICAL PURINE NTP PHOSPHATASE_PRRC1 DOMAIN-CONTAINING PROTEIN"/>
    <property type="match status" value="1"/>
</dbReference>
<dbReference type="eggNOG" id="arCOG01221">
    <property type="taxonomic scope" value="Archaea"/>
</dbReference>
<dbReference type="PANTHER" id="PTHR34699">
    <property type="match status" value="1"/>
</dbReference>
<evidence type="ECO:0000313" key="14">
    <source>
        <dbReference type="Proteomes" id="UP000000262"/>
    </source>
</evidence>
<sequence length="167" mass="17843">MKVVVGSANLVKVRAVKEALEELGIEAEVEALEVPSGVPPLPVGEEVFRGAENRASAAAERGDVGVGLESGLFLLNGKLFMISVAAVKAEGLHFGLSPGFELPESWAPKVLKDTSEFYKMMEAYGGRELGKGKGLVGVLTKGVVTRKDFCKMAVIMAFSKAFNEVWR</sequence>
<dbReference type="GO" id="GO:0000166">
    <property type="term" value="F:nucleotide binding"/>
    <property type="evidence" value="ECO:0007669"/>
    <property type="project" value="UniProtKB-KW"/>
</dbReference>
<comment type="catalytic activity">
    <reaction evidence="10">
        <text>ITP + H2O = IDP + phosphate + H(+)</text>
        <dbReference type="Rhea" id="RHEA:28330"/>
        <dbReference type="ChEBI" id="CHEBI:15377"/>
        <dbReference type="ChEBI" id="CHEBI:15378"/>
        <dbReference type="ChEBI" id="CHEBI:43474"/>
        <dbReference type="ChEBI" id="CHEBI:58280"/>
        <dbReference type="ChEBI" id="CHEBI:61402"/>
        <dbReference type="EC" id="3.6.1.73"/>
    </reaction>
</comment>
<dbReference type="InterPro" id="IPR026533">
    <property type="entry name" value="NTPase/PRRC1"/>
</dbReference>
<comment type="cofactor">
    <cofactor evidence="1">
        <name>Mn(2+)</name>
        <dbReference type="ChEBI" id="CHEBI:29035"/>
    </cofactor>
</comment>
<evidence type="ECO:0000259" key="12">
    <source>
        <dbReference type="Pfam" id="PF01931"/>
    </source>
</evidence>
<gene>
    <name evidence="13" type="ordered locus">Igni_0375</name>
</gene>
<evidence type="ECO:0000256" key="4">
    <source>
        <dbReference type="ARBA" id="ARBA00022741"/>
    </source>
</evidence>
<evidence type="ECO:0000256" key="3">
    <source>
        <dbReference type="ARBA" id="ARBA00022723"/>
    </source>
</evidence>
<evidence type="ECO:0000256" key="5">
    <source>
        <dbReference type="ARBA" id="ARBA00022801"/>
    </source>
</evidence>
<dbReference type="InterPro" id="IPR029001">
    <property type="entry name" value="ITPase-like_fam"/>
</dbReference>
<dbReference type="Pfam" id="PF01931">
    <property type="entry name" value="NTPase_I-T"/>
    <property type="match status" value="1"/>
</dbReference>
<dbReference type="GO" id="GO:0103023">
    <property type="term" value="F:ITPase activity"/>
    <property type="evidence" value="ECO:0007669"/>
    <property type="project" value="UniProtKB-EC"/>
</dbReference>
<evidence type="ECO:0000256" key="1">
    <source>
        <dbReference type="ARBA" id="ARBA00001936"/>
    </source>
</evidence>
<proteinExistence type="predicted"/>
<evidence type="ECO:0000256" key="10">
    <source>
        <dbReference type="ARBA" id="ARBA00048174"/>
    </source>
</evidence>
<dbReference type="GO" id="GO:0009117">
    <property type="term" value="P:nucleotide metabolic process"/>
    <property type="evidence" value="ECO:0007669"/>
    <property type="project" value="UniProtKB-KW"/>
</dbReference>
<evidence type="ECO:0000256" key="11">
    <source>
        <dbReference type="ARBA" id="ARBA00048781"/>
    </source>
</evidence>
<keyword evidence="8" id="KW-0464">Manganese</keyword>
<dbReference type="GO" id="GO:0046872">
    <property type="term" value="F:metal ion binding"/>
    <property type="evidence" value="ECO:0007669"/>
    <property type="project" value="UniProtKB-KW"/>
</dbReference>
<evidence type="ECO:0000256" key="6">
    <source>
        <dbReference type="ARBA" id="ARBA00022842"/>
    </source>
</evidence>
<evidence type="ECO:0000256" key="9">
    <source>
        <dbReference type="ARBA" id="ARBA00038901"/>
    </source>
</evidence>
<comment type="cofactor">
    <cofactor evidence="2">
        <name>Mg(2+)</name>
        <dbReference type="ChEBI" id="CHEBI:18420"/>
    </cofactor>
</comment>
<protein>
    <recommendedName>
        <fullName evidence="9">inosine/xanthosine triphosphatase</fullName>
        <ecNumber evidence="9">3.6.1.73</ecNumber>
    </recommendedName>
</protein>
<keyword evidence="6" id="KW-0460">Magnesium</keyword>
<keyword evidence="14" id="KW-1185">Reference proteome</keyword>
<dbReference type="OrthoDB" id="52857at2157"/>
<feature type="domain" description="Non-canonical purine NTP phosphatase/PRRC1" evidence="12">
    <location>
        <begin position="6"/>
        <end position="160"/>
    </location>
</feature>
<name>A8A9F6_IGNH4</name>
<reference evidence="13 14" key="1">
    <citation type="journal article" date="2008" name="Genome Biol.">
        <title>A genomic analysis of the archaeal system Ignicoccus hospitalis-Nanoarchaeum equitans.</title>
        <authorList>
            <person name="Podar M."/>
            <person name="Anderson I."/>
            <person name="Makarova K.S."/>
            <person name="Elkins J.G."/>
            <person name="Ivanova N."/>
            <person name="Wall M.A."/>
            <person name="Lykidis A."/>
            <person name="Mavromatis K."/>
            <person name="Sun H."/>
            <person name="Hudson M.E."/>
            <person name="Chen W."/>
            <person name="Deciu C."/>
            <person name="Hutchison D."/>
            <person name="Eads J.R."/>
            <person name="Anderson A."/>
            <person name="Fernandes F."/>
            <person name="Szeto E."/>
            <person name="Lapidus A."/>
            <person name="Kyrpides N.C."/>
            <person name="Saier M.H.Jr."/>
            <person name="Richardson P.M."/>
            <person name="Rachel R."/>
            <person name="Huber H."/>
            <person name="Eisen J.A."/>
            <person name="Koonin E.V."/>
            <person name="Keller M."/>
            <person name="Stetter K.O."/>
        </authorList>
    </citation>
    <scope>NUCLEOTIDE SEQUENCE [LARGE SCALE GENOMIC DNA]</scope>
    <source>
        <strain evidence="14">KIN4/I / DSM 18386 / JCM 14125</strain>
    </source>
</reference>
<accession>A8A9F6</accession>
<evidence type="ECO:0000256" key="7">
    <source>
        <dbReference type="ARBA" id="ARBA00023080"/>
    </source>
</evidence>
<organism evidence="13 14">
    <name type="scientific">Ignicoccus hospitalis (strain KIN4/I / DSM 18386 / JCM 14125)</name>
    <dbReference type="NCBI Taxonomy" id="453591"/>
    <lineage>
        <taxon>Archaea</taxon>
        <taxon>Thermoproteota</taxon>
        <taxon>Thermoprotei</taxon>
        <taxon>Desulfurococcales</taxon>
        <taxon>Desulfurococcaceae</taxon>
        <taxon>Ignicoccus</taxon>
    </lineage>
</organism>
<dbReference type="Gene3D" id="3.90.950.10">
    <property type="match status" value="1"/>
</dbReference>
<dbReference type="GO" id="GO:0006772">
    <property type="term" value="P:thiamine metabolic process"/>
    <property type="evidence" value="ECO:0007669"/>
    <property type="project" value="TreeGrafter"/>
</dbReference>
<keyword evidence="5" id="KW-0378">Hydrolase</keyword>
<evidence type="ECO:0000256" key="2">
    <source>
        <dbReference type="ARBA" id="ARBA00001946"/>
    </source>
</evidence>
<dbReference type="STRING" id="453591.Igni_0375"/>
<dbReference type="RefSeq" id="WP_011998410.1">
    <property type="nucleotide sequence ID" value="NC_009776.1"/>
</dbReference>
<dbReference type="SUPFAM" id="SSF52972">
    <property type="entry name" value="ITPase-like"/>
    <property type="match status" value="1"/>
</dbReference>
<dbReference type="EMBL" id="CP000816">
    <property type="protein sequence ID" value="ABU81558.1"/>
    <property type="molecule type" value="Genomic_DNA"/>
</dbReference>
<dbReference type="Proteomes" id="UP000000262">
    <property type="component" value="Chromosome"/>
</dbReference>
<keyword evidence="4" id="KW-0547">Nucleotide-binding</keyword>
<keyword evidence="3" id="KW-0479">Metal-binding</keyword>
<dbReference type="InterPro" id="IPR050299">
    <property type="entry name" value="YjjX_NTPase"/>
</dbReference>
<dbReference type="KEGG" id="iho:Igni_0375"/>
<evidence type="ECO:0000313" key="13">
    <source>
        <dbReference type="EMBL" id="ABU81558.1"/>
    </source>
</evidence>
<dbReference type="EC" id="3.6.1.73" evidence="9"/>
<evidence type="ECO:0000256" key="8">
    <source>
        <dbReference type="ARBA" id="ARBA00023211"/>
    </source>
</evidence>
<keyword evidence="7" id="KW-0546">Nucleotide metabolism</keyword>
<dbReference type="PhylomeDB" id="A8A9F6"/>
<dbReference type="HOGENOM" id="CLU_087417_0_0_2"/>
<dbReference type="AlphaFoldDB" id="A8A9F6"/>
<dbReference type="GeneID" id="5562943"/>
<comment type="catalytic activity">
    <reaction evidence="11">
        <text>XTP + H2O = XDP + phosphate + H(+)</text>
        <dbReference type="Rhea" id="RHEA:28406"/>
        <dbReference type="ChEBI" id="CHEBI:15377"/>
        <dbReference type="ChEBI" id="CHEBI:15378"/>
        <dbReference type="ChEBI" id="CHEBI:43474"/>
        <dbReference type="ChEBI" id="CHEBI:59884"/>
        <dbReference type="ChEBI" id="CHEBI:61314"/>
        <dbReference type="EC" id="3.6.1.73"/>
    </reaction>
</comment>